<reference evidence="2" key="2">
    <citation type="submission" date="2021-01" db="EMBL/GenBank/DDBJ databases">
        <authorList>
            <person name="Hahn C.R."/>
            <person name="Youssef N.H."/>
            <person name="Elshahed M."/>
        </authorList>
    </citation>
    <scope>NUCLEOTIDE SEQUENCE</scope>
    <source>
        <strain evidence="2">Zod_Metabat.24</strain>
    </source>
</reference>
<reference evidence="2" key="1">
    <citation type="journal article" date="2021" name="Environ. Microbiol.">
        <title>Genomic characterization of three novel Desulfobacterota classes expand the metabolic and phylogenetic diversity of the phylum.</title>
        <authorList>
            <person name="Murphy C.L."/>
            <person name="Biggerstaff J."/>
            <person name="Eichhorn A."/>
            <person name="Ewing E."/>
            <person name="Shahan R."/>
            <person name="Soriano D."/>
            <person name="Stewart S."/>
            <person name="VanMol K."/>
            <person name="Walker R."/>
            <person name="Walters P."/>
            <person name="Elshahed M.S."/>
            <person name="Youssef N.H."/>
        </authorList>
    </citation>
    <scope>NUCLEOTIDE SEQUENCE</scope>
    <source>
        <strain evidence="2">Zod_Metabat.24</strain>
    </source>
</reference>
<feature type="region of interest" description="Disordered" evidence="1">
    <location>
        <begin position="47"/>
        <end position="66"/>
    </location>
</feature>
<organism evidence="2 3">
    <name type="scientific">Candidatus Zymogenus saltonus</name>
    <dbReference type="NCBI Taxonomy" id="2844893"/>
    <lineage>
        <taxon>Bacteria</taxon>
        <taxon>Deltaproteobacteria</taxon>
        <taxon>Candidatus Zymogenia</taxon>
        <taxon>Candidatus Zymogeniales</taxon>
        <taxon>Candidatus Zymogenaceae</taxon>
        <taxon>Candidatus Zymogenus</taxon>
    </lineage>
</organism>
<evidence type="ECO:0000256" key="1">
    <source>
        <dbReference type="SAM" id="MobiDB-lite"/>
    </source>
</evidence>
<dbReference type="Proteomes" id="UP000809273">
    <property type="component" value="Unassembled WGS sequence"/>
</dbReference>
<dbReference type="AlphaFoldDB" id="A0A9D8PQ24"/>
<evidence type="ECO:0000313" key="3">
    <source>
        <dbReference type="Proteomes" id="UP000809273"/>
    </source>
</evidence>
<proteinExistence type="predicted"/>
<name>A0A9D8PQ24_9DELT</name>
<gene>
    <name evidence="2" type="ORF">JW984_09475</name>
</gene>
<protein>
    <submittedName>
        <fullName evidence="2">Uncharacterized protein</fullName>
    </submittedName>
</protein>
<dbReference type="EMBL" id="JAFGIX010000048">
    <property type="protein sequence ID" value="MBN1573410.1"/>
    <property type="molecule type" value="Genomic_DNA"/>
</dbReference>
<accession>A0A9D8PQ24</accession>
<evidence type="ECO:0000313" key="2">
    <source>
        <dbReference type="EMBL" id="MBN1573410.1"/>
    </source>
</evidence>
<comment type="caution">
    <text evidence="2">The sequence shown here is derived from an EMBL/GenBank/DDBJ whole genome shotgun (WGS) entry which is preliminary data.</text>
</comment>
<sequence length="247" mass="27020">MTKYSESTSKTMMRNEDLKMDYVFLLIELISELYKLMSDVEGIPLSKSEGSSGEQAGKSDGSGLDVVNAGLEVPAETSAEGDPVMTKLNAISNQITEMNSSLQAKGERTPAEDDLTEIKEALMRIEGALGLGDITAALEELRAELQNIVGPKEEGEEVATTGEKLNAIEAKPADNEVKLEERIKDLGVEVRDSKRSIISEIDSVKSALEALIKEIEKKAMTFDQIYKKLCVTIVREHRNATGRIIGR</sequence>